<dbReference type="EMBL" id="JNAX01000002">
    <property type="protein sequence ID" value="KGG22440.1"/>
    <property type="molecule type" value="Genomic_DNA"/>
</dbReference>
<reference evidence="2" key="1">
    <citation type="journal article" date="2014" name="Sci. Data">
        <title>Genomes of diverse isolates of the marine cyanobacterium Prochlorococcus.</title>
        <authorList>
            <person name="Biller S."/>
            <person name="Berube P."/>
            <person name="Thompson J."/>
            <person name="Kelly L."/>
            <person name="Roggensack S."/>
            <person name="Awad L."/>
            <person name="Roache-Johnson K."/>
            <person name="Ding H."/>
            <person name="Giovannoni S.J."/>
            <person name="Moore L.R."/>
            <person name="Chisholm S.W."/>
        </authorList>
    </citation>
    <scope>NUCLEOTIDE SEQUENCE [LARGE SCALE GENOMIC DNA]</scope>
    <source>
        <strain evidence="2">PAC1</strain>
    </source>
</reference>
<dbReference type="RefSeq" id="WP_011295103.1">
    <property type="nucleotide sequence ID" value="NZ_CP138967.1"/>
</dbReference>
<proteinExistence type="predicted"/>
<protein>
    <submittedName>
        <fullName evidence="1">Uncharacterized protein</fullName>
    </submittedName>
</protein>
<dbReference type="Proteomes" id="UP000030392">
    <property type="component" value="Unassembled WGS sequence"/>
</dbReference>
<name>A0A0A2CBZ6_PROMR</name>
<organism evidence="1 2">
    <name type="scientific">Prochlorococcus marinus str. PAC1</name>
    <dbReference type="NCBI Taxonomy" id="59924"/>
    <lineage>
        <taxon>Bacteria</taxon>
        <taxon>Bacillati</taxon>
        <taxon>Cyanobacteriota</taxon>
        <taxon>Cyanophyceae</taxon>
        <taxon>Synechococcales</taxon>
        <taxon>Prochlorococcaceae</taxon>
        <taxon>Prochlorococcus</taxon>
    </lineage>
</organism>
<evidence type="ECO:0000313" key="2">
    <source>
        <dbReference type="Proteomes" id="UP000030392"/>
    </source>
</evidence>
<sequence length="53" mass="6370">MDSHKETHRYAFELVKAARSMPVDRAEKQPHIQEIRTQYQKQALKLRTNKKFS</sequence>
<gene>
    <name evidence="1" type="ORF">EV03_0110</name>
</gene>
<comment type="caution">
    <text evidence="1">The sequence shown here is derived from an EMBL/GenBank/DDBJ whole genome shotgun (WGS) entry which is preliminary data.</text>
</comment>
<evidence type="ECO:0000313" key="1">
    <source>
        <dbReference type="EMBL" id="KGG22440.1"/>
    </source>
</evidence>
<accession>A0A0A2CBZ6</accession>
<dbReference type="AlphaFoldDB" id="A0A0A2CBZ6"/>